<evidence type="ECO:0000256" key="5">
    <source>
        <dbReference type="ARBA" id="ARBA00023002"/>
    </source>
</evidence>
<dbReference type="GO" id="GO:0004784">
    <property type="term" value="F:superoxide dismutase activity"/>
    <property type="evidence" value="ECO:0007669"/>
    <property type="project" value="UniProtKB-EC"/>
</dbReference>
<dbReference type="EMBL" id="GL349448">
    <property type="protein sequence ID" value="KNC47858.1"/>
    <property type="molecule type" value="Genomic_DNA"/>
</dbReference>
<keyword evidence="4" id="KW-0049">Antioxidant</keyword>
<dbReference type="PANTHER" id="PTHR10003">
    <property type="entry name" value="SUPEROXIDE DISMUTASE CU-ZN -RELATED"/>
    <property type="match status" value="1"/>
</dbReference>
<dbReference type="SUPFAM" id="SSF49329">
    <property type="entry name" value="Cu,Zn superoxide dismutase-like"/>
    <property type="match status" value="1"/>
</dbReference>
<keyword evidence="3 7" id="KW-0862">Zinc</keyword>
<organism evidence="9 10">
    <name type="scientific">Thecamonas trahens ATCC 50062</name>
    <dbReference type="NCBI Taxonomy" id="461836"/>
    <lineage>
        <taxon>Eukaryota</taxon>
        <taxon>Apusozoa</taxon>
        <taxon>Apusomonadida</taxon>
        <taxon>Apusomonadidae</taxon>
        <taxon>Thecamonas</taxon>
    </lineage>
</organism>
<dbReference type="FunFam" id="2.60.40.200:FF:000001">
    <property type="entry name" value="Superoxide dismutase [Cu-Zn]"/>
    <property type="match status" value="1"/>
</dbReference>
<dbReference type="PROSITE" id="PS00087">
    <property type="entry name" value="SOD_CU_ZN_1"/>
    <property type="match status" value="1"/>
</dbReference>
<dbReference type="GO" id="GO:0005507">
    <property type="term" value="F:copper ion binding"/>
    <property type="evidence" value="ECO:0007669"/>
    <property type="project" value="InterPro"/>
</dbReference>
<dbReference type="InterPro" id="IPR018152">
    <property type="entry name" value="SOD_Cu/Zn_BS"/>
</dbReference>
<sequence length="155" mass="15553">MSSGRNASCTLVGDGVTGSISFAQENADAPTTVTVEITGLTPGNHGFHIHQYGDLTEGCKSTAGHFNPFGKTHGAPSDDERHVGDLGNVTAGDDGSVSTSITDAQVTLFGEHSVVGRAIVVHAGEDDLGKGGHDDSLTTGHAGGRVACGVIGLTA</sequence>
<proteinExistence type="inferred from homology"/>
<comment type="cofactor">
    <cofactor evidence="7">
        <name>Cu cation</name>
        <dbReference type="ChEBI" id="CHEBI:23378"/>
    </cofactor>
    <text evidence="7">Binds 1 copper ion per subunit.</text>
</comment>
<comment type="cofactor">
    <cofactor evidence="7">
        <name>Zn(2+)</name>
        <dbReference type="ChEBI" id="CHEBI:29105"/>
    </cofactor>
    <text evidence="7">Binds 1 zinc ion per subunit.</text>
</comment>
<keyword evidence="6 7" id="KW-0186">Copper</keyword>
<dbReference type="PROSITE" id="PS00332">
    <property type="entry name" value="SOD_CU_ZN_2"/>
    <property type="match status" value="1"/>
</dbReference>
<dbReference type="RefSeq" id="XP_013759336.1">
    <property type="nucleotide sequence ID" value="XM_013903882.1"/>
</dbReference>
<feature type="domain" description="Superoxide dismutase copper/zinc binding" evidence="8">
    <location>
        <begin position="16"/>
        <end position="151"/>
    </location>
</feature>
<dbReference type="EC" id="1.15.1.1" evidence="7"/>
<evidence type="ECO:0000313" key="9">
    <source>
        <dbReference type="EMBL" id="KNC47858.1"/>
    </source>
</evidence>
<keyword evidence="5 7" id="KW-0560">Oxidoreductase</keyword>
<evidence type="ECO:0000256" key="3">
    <source>
        <dbReference type="ARBA" id="ARBA00022833"/>
    </source>
</evidence>
<reference evidence="9 10" key="1">
    <citation type="submission" date="2010-05" db="EMBL/GenBank/DDBJ databases">
        <title>The Genome Sequence of Thecamonas trahens ATCC 50062.</title>
        <authorList>
            <consortium name="The Broad Institute Genome Sequencing Platform"/>
            <person name="Russ C."/>
            <person name="Cuomo C."/>
            <person name="Shea T."/>
            <person name="Young S.K."/>
            <person name="Zeng Q."/>
            <person name="Koehrsen M."/>
            <person name="Haas B."/>
            <person name="Borodovsky M."/>
            <person name="Guigo R."/>
            <person name="Alvarado L."/>
            <person name="Berlin A."/>
            <person name="Bochicchio J."/>
            <person name="Borenstein D."/>
            <person name="Chapman S."/>
            <person name="Chen Z."/>
            <person name="Freedman E."/>
            <person name="Gellesch M."/>
            <person name="Goldberg J."/>
            <person name="Griggs A."/>
            <person name="Gujja S."/>
            <person name="Heilman E."/>
            <person name="Heiman D."/>
            <person name="Hepburn T."/>
            <person name="Howarth C."/>
            <person name="Jen D."/>
            <person name="Larson L."/>
            <person name="Mehta T."/>
            <person name="Park D."/>
            <person name="Pearson M."/>
            <person name="Roberts A."/>
            <person name="Saif S."/>
            <person name="Shenoy N."/>
            <person name="Sisk P."/>
            <person name="Stolte C."/>
            <person name="Sykes S."/>
            <person name="Thomson T."/>
            <person name="Walk T."/>
            <person name="White J."/>
            <person name="Yandava C."/>
            <person name="Burger G."/>
            <person name="Gray M.W."/>
            <person name="Holland P.W.H."/>
            <person name="King N."/>
            <person name="Lang F.B.F."/>
            <person name="Roger A.J."/>
            <person name="Ruiz-Trillo I."/>
            <person name="Lander E."/>
            <person name="Nusbaum C."/>
        </authorList>
    </citation>
    <scope>NUCLEOTIDE SEQUENCE [LARGE SCALE GENOMIC DNA]</scope>
    <source>
        <strain evidence="9 10">ATCC 50062</strain>
    </source>
</reference>
<comment type="function">
    <text evidence="7">Destroys radicals which are normally produced within the cells and which are toxic to biological systems.</text>
</comment>
<dbReference type="Gene3D" id="2.60.40.200">
    <property type="entry name" value="Superoxide dismutase, copper/zinc binding domain"/>
    <property type="match status" value="1"/>
</dbReference>
<evidence type="ECO:0000256" key="6">
    <source>
        <dbReference type="ARBA" id="ARBA00023008"/>
    </source>
</evidence>
<dbReference type="STRING" id="461836.A0A0L0D977"/>
<evidence type="ECO:0000313" key="10">
    <source>
        <dbReference type="Proteomes" id="UP000054408"/>
    </source>
</evidence>
<dbReference type="Pfam" id="PF00080">
    <property type="entry name" value="Sod_Cu"/>
    <property type="match status" value="1"/>
</dbReference>
<dbReference type="GeneID" id="25563651"/>
<gene>
    <name evidence="9" type="ORF">AMSG_04088</name>
</gene>
<dbReference type="PRINTS" id="PR00068">
    <property type="entry name" value="CUZNDISMTASE"/>
</dbReference>
<dbReference type="InterPro" id="IPR001424">
    <property type="entry name" value="SOD_Cu_Zn_dom"/>
</dbReference>
<dbReference type="CDD" id="cd00305">
    <property type="entry name" value="Cu-Zn_Superoxide_Dismutase"/>
    <property type="match status" value="1"/>
</dbReference>
<dbReference type="InterPro" id="IPR024134">
    <property type="entry name" value="SOD_Cu/Zn_/chaperone"/>
</dbReference>
<dbReference type="Proteomes" id="UP000054408">
    <property type="component" value="Unassembled WGS sequence"/>
</dbReference>
<dbReference type="OMA" id="IVAHEGC"/>
<comment type="catalytic activity">
    <reaction evidence="7">
        <text>2 superoxide + 2 H(+) = H2O2 + O2</text>
        <dbReference type="Rhea" id="RHEA:20696"/>
        <dbReference type="ChEBI" id="CHEBI:15378"/>
        <dbReference type="ChEBI" id="CHEBI:15379"/>
        <dbReference type="ChEBI" id="CHEBI:16240"/>
        <dbReference type="ChEBI" id="CHEBI:18421"/>
        <dbReference type="EC" id="1.15.1.1"/>
    </reaction>
</comment>
<accession>A0A0L0D977</accession>
<evidence type="ECO:0000256" key="1">
    <source>
        <dbReference type="ARBA" id="ARBA00010457"/>
    </source>
</evidence>
<dbReference type="OrthoDB" id="2015551at2759"/>
<protein>
    <recommendedName>
        <fullName evidence="7">Superoxide dismutase [Cu-Zn]</fullName>
        <ecNumber evidence="7">1.15.1.1</ecNumber>
    </recommendedName>
</protein>
<evidence type="ECO:0000256" key="7">
    <source>
        <dbReference type="RuleBase" id="RU000393"/>
    </source>
</evidence>
<evidence type="ECO:0000256" key="2">
    <source>
        <dbReference type="ARBA" id="ARBA00022723"/>
    </source>
</evidence>
<comment type="similarity">
    <text evidence="1 7">Belongs to the Cu-Zn superoxide dismutase family.</text>
</comment>
<dbReference type="InterPro" id="IPR036423">
    <property type="entry name" value="SOD-like_Cu/Zn_dom_sf"/>
</dbReference>
<keyword evidence="2 7" id="KW-0479">Metal-binding</keyword>
<dbReference type="AlphaFoldDB" id="A0A0L0D977"/>
<evidence type="ECO:0000259" key="8">
    <source>
        <dbReference type="Pfam" id="PF00080"/>
    </source>
</evidence>
<evidence type="ECO:0000256" key="4">
    <source>
        <dbReference type="ARBA" id="ARBA00022862"/>
    </source>
</evidence>
<name>A0A0L0D977_THETB</name>
<keyword evidence="10" id="KW-1185">Reference proteome</keyword>
<dbReference type="eggNOG" id="KOG0441">
    <property type="taxonomic scope" value="Eukaryota"/>
</dbReference>